<evidence type="ECO:0000256" key="9">
    <source>
        <dbReference type="ARBA" id="ARBA00023015"/>
    </source>
</evidence>
<keyword evidence="15" id="KW-1185">Reference proteome</keyword>
<dbReference type="InterPro" id="IPR043135">
    <property type="entry name" value="Fur_C"/>
</dbReference>
<dbReference type="Proteomes" id="UP000593765">
    <property type="component" value="Chromosome"/>
</dbReference>
<dbReference type="EMBL" id="CP063458">
    <property type="protein sequence ID" value="QOV87892.1"/>
    <property type="molecule type" value="Genomic_DNA"/>
</dbReference>
<keyword evidence="11" id="KW-0804">Transcription</keyword>
<evidence type="ECO:0000256" key="4">
    <source>
        <dbReference type="ARBA" id="ARBA00020910"/>
    </source>
</evidence>
<evidence type="ECO:0000256" key="12">
    <source>
        <dbReference type="PIRSR" id="PIRSR602481-1"/>
    </source>
</evidence>
<dbReference type="GO" id="GO:1900376">
    <property type="term" value="P:regulation of secondary metabolite biosynthetic process"/>
    <property type="evidence" value="ECO:0007669"/>
    <property type="project" value="TreeGrafter"/>
</dbReference>
<dbReference type="InterPro" id="IPR036388">
    <property type="entry name" value="WH-like_DNA-bd_sf"/>
</dbReference>
<evidence type="ECO:0000256" key="7">
    <source>
        <dbReference type="ARBA" id="ARBA00022723"/>
    </source>
</evidence>
<dbReference type="AlphaFoldDB" id="A0A7M2WRV6"/>
<comment type="cofactor">
    <cofactor evidence="12">
        <name>Zn(2+)</name>
        <dbReference type="ChEBI" id="CHEBI:29105"/>
    </cofactor>
    <text evidence="12">Binds 1 zinc ion per subunit.</text>
</comment>
<comment type="subcellular location">
    <subcellularLocation>
        <location evidence="1">Cytoplasm</location>
    </subcellularLocation>
</comment>
<dbReference type="CDD" id="cd07153">
    <property type="entry name" value="Fur_like"/>
    <property type="match status" value="1"/>
</dbReference>
<dbReference type="Gene3D" id="3.30.1490.190">
    <property type="match status" value="1"/>
</dbReference>
<comment type="cofactor">
    <cofactor evidence="13">
        <name>Mn(2+)</name>
        <dbReference type="ChEBI" id="CHEBI:29035"/>
    </cofactor>
    <cofactor evidence="13">
        <name>Fe(2+)</name>
        <dbReference type="ChEBI" id="CHEBI:29033"/>
    </cofactor>
    <text evidence="13">Binds 1 Mn(2+) or Fe(2+) ion per subunit.</text>
</comment>
<evidence type="ECO:0000256" key="13">
    <source>
        <dbReference type="PIRSR" id="PIRSR602481-2"/>
    </source>
</evidence>
<dbReference type="Gene3D" id="1.10.10.10">
    <property type="entry name" value="Winged helix-like DNA-binding domain superfamily/Winged helix DNA-binding domain"/>
    <property type="match status" value="1"/>
</dbReference>
<feature type="binding site" evidence="12">
    <location>
        <position position="121"/>
    </location>
    <ligand>
        <name>Zn(2+)</name>
        <dbReference type="ChEBI" id="CHEBI:29105"/>
    </ligand>
</feature>
<proteinExistence type="inferred from homology"/>
<dbReference type="GO" id="GO:0008270">
    <property type="term" value="F:zinc ion binding"/>
    <property type="evidence" value="ECO:0007669"/>
    <property type="project" value="TreeGrafter"/>
</dbReference>
<dbReference type="SUPFAM" id="SSF46785">
    <property type="entry name" value="Winged helix' DNA-binding domain"/>
    <property type="match status" value="1"/>
</dbReference>
<evidence type="ECO:0000256" key="6">
    <source>
        <dbReference type="ARBA" id="ARBA00022491"/>
    </source>
</evidence>
<keyword evidence="9" id="KW-0805">Transcription regulation</keyword>
<dbReference type="GO" id="GO:0000976">
    <property type="term" value="F:transcription cis-regulatory region binding"/>
    <property type="evidence" value="ECO:0007669"/>
    <property type="project" value="TreeGrafter"/>
</dbReference>
<protein>
    <recommendedName>
        <fullName evidence="4">Ferric uptake regulation protein</fullName>
    </recommendedName>
</protein>
<evidence type="ECO:0000256" key="1">
    <source>
        <dbReference type="ARBA" id="ARBA00004496"/>
    </source>
</evidence>
<evidence type="ECO:0000256" key="11">
    <source>
        <dbReference type="ARBA" id="ARBA00023163"/>
    </source>
</evidence>
<feature type="binding site" evidence="13">
    <location>
        <position position="153"/>
    </location>
    <ligand>
        <name>Fe cation</name>
        <dbReference type="ChEBI" id="CHEBI:24875"/>
    </ligand>
</feature>
<evidence type="ECO:0000256" key="5">
    <source>
        <dbReference type="ARBA" id="ARBA00022490"/>
    </source>
</evidence>
<keyword evidence="6" id="KW-0678">Repressor</keyword>
<organism evidence="14 15">
    <name type="scientific">Humisphaera borealis</name>
    <dbReference type="NCBI Taxonomy" id="2807512"/>
    <lineage>
        <taxon>Bacteria</taxon>
        <taxon>Pseudomonadati</taxon>
        <taxon>Planctomycetota</taxon>
        <taxon>Phycisphaerae</taxon>
        <taxon>Tepidisphaerales</taxon>
        <taxon>Tepidisphaeraceae</taxon>
        <taxon>Humisphaera</taxon>
    </lineage>
</organism>
<evidence type="ECO:0000256" key="2">
    <source>
        <dbReference type="ARBA" id="ARBA00007957"/>
    </source>
</evidence>
<keyword evidence="13" id="KW-0408">Iron</keyword>
<evidence type="ECO:0000313" key="15">
    <source>
        <dbReference type="Proteomes" id="UP000593765"/>
    </source>
</evidence>
<dbReference type="GO" id="GO:0045892">
    <property type="term" value="P:negative regulation of DNA-templated transcription"/>
    <property type="evidence" value="ECO:0007669"/>
    <property type="project" value="TreeGrafter"/>
</dbReference>
<dbReference type="RefSeq" id="WP_206290807.1">
    <property type="nucleotide sequence ID" value="NZ_CP063458.1"/>
</dbReference>
<dbReference type="PANTHER" id="PTHR33202:SF2">
    <property type="entry name" value="FERRIC UPTAKE REGULATION PROTEIN"/>
    <property type="match status" value="1"/>
</dbReference>
<dbReference type="GO" id="GO:0005829">
    <property type="term" value="C:cytosol"/>
    <property type="evidence" value="ECO:0007669"/>
    <property type="project" value="TreeGrafter"/>
</dbReference>
<evidence type="ECO:0000256" key="10">
    <source>
        <dbReference type="ARBA" id="ARBA00023125"/>
    </source>
</evidence>
<gene>
    <name evidence="14" type="ORF">IPV69_16585</name>
</gene>
<accession>A0A7M2WRV6</accession>
<feature type="binding site" evidence="13">
    <location>
        <position position="117"/>
    </location>
    <ligand>
        <name>Fe cation</name>
        <dbReference type="ChEBI" id="CHEBI:24875"/>
    </ligand>
</feature>
<evidence type="ECO:0000256" key="3">
    <source>
        <dbReference type="ARBA" id="ARBA00011738"/>
    </source>
</evidence>
<keyword evidence="5" id="KW-0963">Cytoplasm</keyword>
<dbReference type="InterPro" id="IPR036390">
    <property type="entry name" value="WH_DNA-bd_sf"/>
</dbReference>
<comment type="subunit">
    <text evidence="3">Homodimer.</text>
</comment>
<keyword evidence="10" id="KW-0238">DNA-binding</keyword>
<evidence type="ECO:0000256" key="8">
    <source>
        <dbReference type="ARBA" id="ARBA00022833"/>
    </source>
</evidence>
<dbReference type="PANTHER" id="PTHR33202">
    <property type="entry name" value="ZINC UPTAKE REGULATION PROTEIN"/>
    <property type="match status" value="1"/>
</dbReference>
<dbReference type="GO" id="GO:0003700">
    <property type="term" value="F:DNA-binding transcription factor activity"/>
    <property type="evidence" value="ECO:0007669"/>
    <property type="project" value="InterPro"/>
</dbReference>
<keyword evidence="8 12" id="KW-0862">Zinc</keyword>
<sequence>MAESSRILNHIPRVHATAAPESRPYEPICAVFRRYLHGQSLKFTPERAMILDAVLRKDSLFDAERLVDDLKALGHRVSRATAYRTLTHLQDAGIVKQVFLDNKQSYYEVVAGRQTHDYLICVATGKVIEFSSEKVRRLREEICREHGFEPLSHQLQIYGVSPEGRKKSE</sequence>
<keyword evidence="7 12" id="KW-0479">Metal-binding</keyword>
<reference evidence="14 15" key="1">
    <citation type="submission" date="2020-10" db="EMBL/GenBank/DDBJ databases">
        <title>Wide distribution of Phycisphaera-like planctomycetes from WD2101 soil group in peatlands and genome analysis of the first cultivated representative.</title>
        <authorList>
            <person name="Dedysh S.N."/>
            <person name="Beletsky A.V."/>
            <person name="Ivanova A."/>
            <person name="Kulichevskaya I.S."/>
            <person name="Suzina N.E."/>
            <person name="Philippov D.A."/>
            <person name="Rakitin A.L."/>
            <person name="Mardanov A.V."/>
            <person name="Ravin N.V."/>
        </authorList>
    </citation>
    <scope>NUCLEOTIDE SEQUENCE [LARGE SCALE GENOMIC DNA]</scope>
    <source>
        <strain evidence="14 15">M1803</strain>
    </source>
</reference>
<evidence type="ECO:0000313" key="14">
    <source>
        <dbReference type="EMBL" id="QOV87892.1"/>
    </source>
</evidence>
<comment type="similarity">
    <text evidence="2">Belongs to the Fur family.</text>
</comment>
<dbReference type="InterPro" id="IPR002481">
    <property type="entry name" value="FUR"/>
</dbReference>
<name>A0A7M2WRV6_9BACT</name>
<dbReference type="Pfam" id="PF01475">
    <property type="entry name" value="FUR"/>
    <property type="match status" value="1"/>
</dbReference>
<dbReference type="KEGG" id="hbs:IPV69_16585"/>